<dbReference type="EMBL" id="LWMT01000259">
    <property type="protein sequence ID" value="KZX11017.1"/>
    <property type="molecule type" value="Genomic_DNA"/>
</dbReference>
<proteinExistence type="predicted"/>
<name>A0A166C3N2_9EURY</name>
<sequence>MDLIDNYVRYGINNAMVYSNGRSSYKFGVKEY</sequence>
<accession>A0A166C3N2</accession>
<reference evidence="1 2" key="1">
    <citation type="submission" date="2016-04" db="EMBL/GenBank/DDBJ databases">
        <title>Genome sequence of Methanobrevibacter filiformis DSM 11501.</title>
        <authorList>
            <person name="Poehlein A."/>
            <person name="Seedorf H."/>
            <person name="Daniel R."/>
        </authorList>
    </citation>
    <scope>NUCLEOTIDE SEQUENCE [LARGE SCALE GENOMIC DNA]</scope>
    <source>
        <strain evidence="1 2">DSM 11501</strain>
    </source>
</reference>
<protein>
    <submittedName>
        <fullName evidence="1">Uncharacterized protein</fullName>
    </submittedName>
</protein>
<organism evidence="1 2">
    <name type="scientific">Methanobrevibacter filiformis</name>
    <dbReference type="NCBI Taxonomy" id="55758"/>
    <lineage>
        <taxon>Archaea</taxon>
        <taxon>Methanobacteriati</taxon>
        <taxon>Methanobacteriota</taxon>
        <taxon>Methanomada group</taxon>
        <taxon>Methanobacteria</taxon>
        <taxon>Methanobacteriales</taxon>
        <taxon>Methanobacteriaceae</taxon>
        <taxon>Methanobrevibacter</taxon>
    </lineage>
</organism>
<gene>
    <name evidence="1" type="ORF">MBFIL_15570</name>
</gene>
<keyword evidence="2" id="KW-1185">Reference proteome</keyword>
<dbReference type="AlphaFoldDB" id="A0A166C3N2"/>
<evidence type="ECO:0000313" key="2">
    <source>
        <dbReference type="Proteomes" id="UP000077066"/>
    </source>
</evidence>
<dbReference type="Proteomes" id="UP000077066">
    <property type="component" value="Unassembled WGS sequence"/>
</dbReference>
<evidence type="ECO:0000313" key="1">
    <source>
        <dbReference type="EMBL" id="KZX11017.1"/>
    </source>
</evidence>
<dbReference type="STRING" id="55758.MBFIL_15570"/>
<comment type="caution">
    <text evidence="1">The sequence shown here is derived from an EMBL/GenBank/DDBJ whole genome shotgun (WGS) entry which is preliminary data.</text>
</comment>